<dbReference type="AlphaFoldDB" id="U7QDL3"/>
<gene>
    <name evidence="1" type="ORF">M595_4743</name>
</gene>
<organism evidence="1 2">
    <name type="scientific">Lyngbya aestuarii BL J</name>
    <dbReference type="NCBI Taxonomy" id="1348334"/>
    <lineage>
        <taxon>Bacteria</taxon>
        <taxon>Bacillati</taxon>
        <taxon>Cyanobacteriota</taxon>
        <taxon>Cyanophyceae</taxon>
        <taxon>Oscillatoriophycideae</taxon>
        <taxon>Oscillatoriales</taxon>
        <taxon>Microcoleaceae</taxon>
        <taxon>Lyngbya</taxon>
    </lineage>
</organism>
<accession>U7QDL3</accession>
<evidence type="ECO:0000313" key="1">
    <source>
        <dbReference type="EMBL" id="ERT05312.1"/>
    </source>
</evidence>
<sequence length="58" mass="6199">MESNAITSKTSHSHHQILATPSHIVSAATLSPPIAKVIEIRVEAIAVSDSSHLWLTTL</sequence>
<keyword evidence="2" id="KW-1185">Reference proteome</keyword>
<proteinExistence type="predicted"/>
<evidence type="ECO:0000313" key="2">
    <source>
        <dbReference type="Proteomes" id="UP000017127"/>
    </source>
</evidence>
<comment type="caution">
    <text evidence="1">The sequence shown here is derived from an EMBL/GenBank/DDBJ whole genome shotgun (WGS) entry which is preliminary data.</text>
</comment>
<dbReference type="EMBL" id="AUZM01000061">
    <property type="protein sequence ID" value="ERT05312.1"/>
    <property type="molecule type" value="Genomic_DNA"/>
</dbReference>
<name>U7QDL3_9CYAN</name>
<dbReference type="Proteomes" id="UP000017127">
    <property type="component" value="Unassembled WGS sequence"/>
</dbReference>
<protein>
    <submittedName>
        <fullName evidence="1">Uncharacterized protein</fullName>
    </submittedName>
</protein>
<reference evidence="1 2" key="1">
    <citation type="journal article" date="2013" name="Front. Microbiol.">
        <title>Comparative genomic analyses of the cyanobacterium, Lyngbya aestuarii BL J, a powerful hydrogen producer.</title>
        <authorList>
            <person name="Kothari A."/>
            <person name="Vaughn M."/>
            <person name="Garcia-Pichel F."/>
        </authorList>
    </citation>
    <scope>NUCLEOTIDE SEQUENCE [LARGE SCALE GENOMIC DNA]</scope>
    <source>
        <strain evidence="1 2">BL J</strain>
    </source>
</reference>